<evidence type="ECO:0000313" key="2">
    <source>
        <dbReference type="Proteomes" id="UP000284824"/>
    </source>
</evidence>
<gene>
    <name evidence="1" type="ORF">EDD27_2972</name>
</gene>
<sequence length="186" mass="21244">MILSVLFNNEVHYSESWDATSRLITEAMESLRGEEQEADGAFYPGDDAWFRLAERGDSDEAPVAKSYLRVAINRHTGYGAAVWFVNQEFPKGGEIYESVWISDNSEPPDFDPRVVSDPHYPLFHDPTSTLPIPRIRTVVEEFCRVGTGERPECISWVAGEMNGQRFDRPPITEFVEDPEIDWDSLR</sequence>
<keyword evidence="2" id="KW-1185">Reference proteome</keyword>
<dbReference type="RefSeq" id="WP_206641409.1">
    <property type="nucleotide sequence ID" value="NZ_SAUN01000001.1"/>
</dbReference>
<accession>A0A438M539</accession>
<proteinExistence type="predicted"/>
<dbReference type="InterPro" id="IPR025680">
    <property type="entry name" value="DddI"/>
</dbReference>
<protein>
    <submittedName>
        <fullName evidence="1">Immunity protein Imm1 of predicted polymorphic toxin system</fullName>
    </submittedName>
</protein>
<dbReference type="Pfam" id="PF14430">
    <property type="entry name" value="Imm1"/>
    <property type="match status" value="1"/>
</dbReference>
<name>A0A438M539_9ACTN</name>
<evidence type="ECO:0000313" key="1">
    <source>
        <dbReference type="EMBL" id="RVX40558.1"/>
    </source>
</evidence>
<organism evidence="1 2">
    <name type="scientific">Nonomuraea polychroma</name>
    <dbReference type="NCBI Taxonomy" id="46176"/>
    <lineage>
        <taxon>Bacteria</taxon>
        <taxon>Bacillati</taxon>
        <taxon>Actinomycetota</taxon>
        <taxon>Actinomycetes</taxon>
        <taxon>Streptosporangiales</taxon>
        <taxon>Streptosporangiaceae</taxon>
        <taxon>Nonomuraea</taxon>
    </lineage>
</organism>
<dbReference type="AlphaFoldDB" id="A0A438M539"/>
<reference evidence="1 2" key="1">
    <citation type="submission" date="2019-01" db="EMBL/GenBank/DDBJ databases">
        <title>Sequencing the genomes of 1000 actinobacteria strains.</title>
        <authorList>
            <person name="Klenk H.-P."/>
        </authorList>
    </citation>
    <scope>NUCLEOTIDE SEQUENCE [LARGE SCALE GENOMIC DNA]</scope>
    <source>
        <strain evidence="1 2">DSM 43925</strain>
    </source>
</reference>
<dbReference type="Proteomes" id="UP000284824">
    <property type="component" value="Unassembled WGS sequence"/>
</dbReference>
<dbReference type="EMBL" id="SAUN01000001">
    <property type="protein sequence ID" value="RVX40558.1"/>
    <property type="molecule type" value="Genomic_DNA"/>
</dbReference>
<comment type="caution">
    <text evidence="1">The sequence shown here is derived from an EMBL/GenBank/DDBJ whole genome shotgun (WGS) entry which is preliminary data.</text>
</comment>